<proteinExistence type="predicted"/>
<dbReference type="PANTHER" id="PTHR21377:SF0">
    <property type="entry name" value="PROTEIN FAM210B, MITOCHONDRIAL"/>
    <property type="match status" value="1"/>
</dbReference>
<feature type="transmembrane region" description="Helical" evidence="1">
    <location>
        <begin position="249"/>
        <end position="269"/>
    </location>
</feature>
<keyword evidence="1" id="KW-0812">Transmembrane</keyword>
<evidence type="ECO:0000256" key="1">
    <source>
        <dbReference type="SAM" id="Phobius"/>
    </source>
</evidence>
<gene>
    <name evidence="3" type="ORF">Q7C36_005584</name>
</gene>
<accession>A0AA88SZD2</accession>
<evidence type="ECO:0000313" key="4">
    <source>
        <dbReference type="Proteomes" id="UP001187315"/>
    </source>
</evidence>
<sequence>MFLCRGRRSVVPSSFSFGNLAGSVQVATNTPQDAIWSLHNSSIISGCQVRARGAMNVFNLSLRGVMIQGEPGNTNMYKYPAWTAYESVSRFGFILPFSWRSKDGFTNERLNSPKSFFCLGPQTCIIRSSASPNAQKQHEADWTKGEEAAQVNKVMLSKSPHGGAEKPEPEEKQNKTKQLKKVFQEYGAVGVSFHIGISLISLGIFYIAVSSGINMTDVLCKLGFSESVIQSKMAAGTSTFVLAYAVHKLFAPFRISITLVSVPLIVRYLRKTGLFKSLPPRL</sequence>
<feature type="transmembrane region" description="Helical" evidence="1">
    <location>
        <begin position="186"/>
        <end position="209"/>
    </location>
</feature>
<dbReference type="AlphaFoldDB" id="A0AA88SZD2"/>
<keyword evidence="1" id="KW-1133">Transmembrane helix</keyword>
<dbReference type="PANTHER" id="PTHR21377">
    <property type="entry name" value="PROTEIN FAM210B, MITOCHONDRIAL"/>
    <property type="match status" value="1"/>
</dbReference>
<comment type="caution">
    <text evidence="3">The sequence shown here is derived from an EMBL/GenBank/DDBJ whole genome shotgun (WGS) entry which is preliminary data.</text>
</comment>
<dbReference type="InterPro" id="IPR009688">
    <property type="entry name" value="FAM210A/B-like_dom"/>
</dbReference>
<dbReference type="GO" id="GO:0005739">
    <property type="term" value="C:mitochondrion"/>
    <property type="evidence" value="ECO:0007669"/>
    <property type="project" value="TreeGrafter"/>
</dbReference>
<keyword evidence="1" id="KW-0472">Membrane</keyword>
<keyword evidence="4" id="KW-1185">Reference proteome</keyword>
<evidence type="ECO:0000313" key="3">
    <source>
        <dbReference type="EMBL" id="KAK2857665.1"/>
    </source>
</evidence>
<dbReference type="Proteomes" id="UP001187315">
    <property type="component" value="Unassembled WGS sequence"/>
</dbReference>
<name>A0AA88SZD2_TACVA</name>
<reference evidence="3" key="1">
    <citation type="submission" date="2023-08" db="EMBL/GenBank/DDBJ databases">
        <title>Pelteobagrus vachellii genome.</title>
        <authorList>
            <person name="Liu H."/>
        </authorList>
    </citation>
    <scope>NUCLEOTIDE SEQUENCE</scope>
    <source>
        <strain evidence="3">PRFRI_2022a</strain>
        <tissue evidence="3">Muscle</tissue>
    </source>
</reference>
<dbReference type="InterPro" id="IPR045866">
    <property type="entry name" value="FAM210A/B-like"/>
</dbReference>
<dbReference type="EMBL" id="JAVHJS010000005">
    <property type="protein sequence ID" value="KAK2857665.1"/>
    <property type="molecule type" value="Genomic_DNA"/>
</dbReference>
<dbReference type="Pfam" id="PF06916">
    <property type="entry name" value="FAM210A-B_dom"/>
    <property type="match status" value="1"/>
</dbReference>
<protein>
    <recommendedName>
        <fullName evidence="2">DUF1279 domain-containing protein</fullName>
    </recommendedName>
</protein>
<feature type="domain" description="DUF1279" evidence="2">
    <location>
        <begin position="178"/>
        <end position="264"/>
    </location>
</feature>
<organism evidence="3 4">
    <name type="scientific">Tachysurus vachellii</name>
    <name type="common">Darkbarbel catfish</name>
    <name type="synonym">Pelteobagrus vachellii</name>
    <dbReference type="NCBI Taxonomy" id="175792"/>
    <lineage>
        <taxon>Eukaryota</taxon>
        <taxon>Metazoa</taxon>
        <taxon>Chordata</taxon>
        <taxon>Craniata</taxon>
        <taxon>Vertebrata</taxon>
        <taxon>Euteleostomi</taxon>
        <taxon>Actinopterygii</taxon>
        <taxon>Neopterygii</taxon>
        <taxon>Teleostei</taxon>
        <taxon>Ostariophysi</taxon>
        <taxon>Siluriformes</taxon>
        <taxon>Bagridae</taxon>
        <taxon>Tachysurus</taxon>
    </lineage>
</organism>
<evidence type="ECO:0000259" key="2">
    <source>
        <dbReference type="Pfam" id="PF06916"/>
    </source>
</evidence>